<dbReference type="AlphaFoldDB" id="A0A9P4UWU0"/>
<gene>
    <name evidence="1" type="ORF">EJ04DRAFT_583752</name>
</gene>
<keyword evidence="2" id="KW-1185">Reference proteome</keyword>
<sequence>MARFKRTVLQYFLTGGVFAQSTFNTTTSTSTSSTGIPSWITGAPEPPPLIPPANIAPLPSQFSDIPESAVSCWDARANYTAASWFLFTELMSSATAIWTQWTTTSLSSRSYVNENYQCQTNPIGPVTTLCDGIPRLSAAVTSCGTVTSTYTEEKFGELNYYTPAWSTALDQLPSPTCTMAADFGKVCSRLYEAYDWRTSQLASPTPRPTREIMPPDCAVLSPPSPDADPICALEGGTLEAFYWPTPIPSGPDFCNPNATHPPATPTIPGKPNTAIVSGHTLTSPSIYYFVRNATLATFAGRATTLDTLPQLPTLAEHDTFRPSTTFPGPLTIALAPSALATITRFCSGSNRHRKCYRIVNPNFSAGDMLTVRSTAWSEARSHMDTIVQSEYRPVLAVPVTDVAGQNKGFGGCGAWSQTQASAKEVWSGPVVWTTGKVGGEDWSAVMATGTVGGGEGTAVPGTRTRGEGVVQTGRAGLV</sequence>
<protein>
    <submittedName>
        <fullName evidence="1">Uncharacterized protein</fullName>
    </submittedName>
</protein>
<comment type="caution">
    <text evidence="1">The sequence shown here is derived from an EMBL/GenBank/DDBJ whole genome shotgun (WGS) entry which is preliminary data.</text>
</comment>
<name>A0A9P4UWU0_9PLEO</name>
<reference evidence="1" key="1">
    <citation type="journal article" date="2020" name="Stud. Mycol.">
        <title>101 Dothideomycetes genomes: a test case for predicting lifestyles and emergence of pathogens.</title>
        <authorList>
            <person name="Haridas S."/>
            <person name="Albert R."/>
            <person name="Binder M."/>
            <person name="Bloem J."/>
            <person name="Labutti K."/>
            <person name="Salamov A."/>
            <person name="Andreopoulos B."/>
            <person name="Baker S."/>
            <person name="Barry K."/>
            <person name="Bills G."/>
            <person name="Bluhm B."/>
            <person name="Cannon C."/>
            <person name="Castanera R."/>
            <person name="Culley D."/>
            <person name="Daum C."/>
            <person name="Ezra D."/>
            <person name="Gonzalez J."/>
            <person name="Henrissat B."/>
            <person name="Kuo A."/>
            <person name="Liang C."/>
            <person name="Lipzen A."/>
            <person name="Lutzoni F."/>
            <person name="Magnuson J."/>
            <person name="Mondo S."/>
            <person name="Nolan M."/>
            <person name="Ohm R."/>
            <person name="Pangilinan J."/>
            <person name="Park H.-J."/>
            <person name="Ramirez L."/>
            <person name="Alfaro M."/>
            <person name="Sun H."/>
            <person name="Tritt A."/>
            <person name="Yoshinaga Y."/>
            <person name="Zwiers L.-H."/>
            <person name="Turgeon B."/>
            <person name="Goodwin S."/>
            <person name="Spatafora J."/>
            <person name="Crous P."/>
            <person name="Grigoriev I."/>
        </authorList>
    </citation>
    <scope>NUCLEOTIDE SEQUENCE</scope>
    <source>
        <strain evidence="1">CBS 125425</strain>
    </source>
</reference>
<dbReference type="OrthoDB" id="3944128at2759"/>
<dbReference type="EMBL" id="ML996197">
    <property type="protein sequence ID" value="KAF2731382.1"/>
    <property type="molecule type" value="Genomic_DNA"/>
</dbReference>
<evidence type="ECO:0000313" key="1">
    <source>
        <dbReference type="EMBL" id="KAF2731382.1"/>
    </source>
</evidence>
<evidence type="ECO:0000313" key="2">
    <source>
        <dbReference type="Proteomes" id="UP000799444"/>
    </source>
</evidence>
<organism evidence="1 2">
    <name type="scientific">Polyplosphaeria fusca</name>
    <dbReference type="NCBI Taxonomy" id="682080"/>
    <lineage>
        <taxon>Eukaryota</taxon>
        <taxon>Fungi</taxon>
        <taxon>Dikarya</taxon>
        <taxon>Ascomycota</taxon>
        <taxon>Pezizomycotina</taxon>
        <taxon>Dothideomycetes</taxon>
        <taxon>Pleosporomycetidae</taxon>
        <taxon>Pleosporales</taxon>
        <taxon>Tetraplosphaeriaceae</taxon>
        <taxon>Polyplosphaeria</taxon>
    </lineage>
</organism>
<accession>A0A9P4UWU0</accession>
<proteinExistence type="predicted"/>
<dbReference type="Proteomes" id="UP000799444">
    <property type="component" value="Unassembled WGS sequence"/>
</dbReference>